<name>A0A382J9N7_9ZZZZ</name>
<accession>A0A382J9N7</accession>
<sequence length="114" mass="13321">VIREHIDKDYWIKKLAKTINNNRKNKLISIITDVRFINEIEWIHNEGGLSIFVEREGVSPKNADELKFTEPLREKCNLIFTWKNLSNLQEEGGSLVKNFLQQHNLCSLTTPTKN</sequence>
<proteinExistence type="predicted"/>
<dbReference type="InterPro" id="IPR027417">
    <property type="entry name" value="P-loop_NTPase"/>
</dbReference>
<evidence type="ECO:0000313" key="1">
    <source>
        <dbReference type="EMBL" id="SVC08017.1"/>
    </source>
</evidence>
<dbReference type="Pfam" id="PF21448">
    <property type="entry name" value="DNMK"/>
    <property type="match status" value="1"/>
</dbReference>
<gene>
    <name evidence="1" type="ORF">METZ01_LOCUS260871</name>
</gene>
<protein>
    <submittedName>
        <fullName evidence="1">Uncharacterized protein</fullName>
    </submittedName>
</protein>
<dbReference type="AlphaFoldDB" id="A0A382J9N7"/>
<dbReference type="Gene3D" id="3.40.50.300">
    <property type="entry name" value="P-loop containing nucleotide triphosphate hydrolases"/>
    <property type="match status" value="1"/>
</dbReference>
<reference evidence="1" key="1">
    <citation type="submission" date="2018-05" db="EMBL/GenBank/DDBJ databases">
        <authorList>
            <person name="Lanie J.A."/>
            <person name="Ng W.-L."/>
            <person name="Kazmierczak K.M."/>
            <person name="Andrzejewski T.M."/>
            <person name="Davidsen T.M."/>
            <person name="Wayne K.J."/>
            <person name="Tettelin H."/>
            <person name="Glass J.I."/>
            <person name="Rusch D."/>
            <person name="Podicherti R."/>
            <person name="Tsui H.-C.T."/>
            <person name="Winkler M.E."/>
        </authorList>
    </citation>
    <scope>NUCLEOTIDE SEQUENCE</scope>
</reference>
<organism evidence="1">
    <name type="scientific">marine metagenome</name>
    <dbReference type="NCBI Taxonomy" id="408172"/>
    <lineage>
        <taxon>unclassified sequences</taxon>
        <taxon>metagenomes</taxon>
        <taxon>ecological metagenomes</taxon>
    </lineage>
</organism>
<dbReference type="EMBL" id="UINC01072404">
    <property type="protein sequence ID" value="SVC08017.1"/>
    <property type="molecule type" value="Genomic_DNA"/>
</dbReference>
<dbReference type="InterPro" id="IPR048444">
    <property type="entry name" value="DNMK"/>
</dbReference>
<feature type="non-terminal residue" evidence="1">
    <location>
        <position position="1"/>
    </location>
</feature>